<dbReference type="PANTHER" id="PTHR22957">
    <property type="entry name" value="TBC1 DOMAIN FAMILY MEMBER GTPASE-ACTIVATING PROTEIN"/>
    <property type="match status" value="1"/>
</dbReference>
<feature type="region of interest" description="Disordered" evidence="12">
    <location>
        <begin position="775"/>
        <end position="828"/>
    </location>
</feature>
<dbReference type="Pfam" id="PF00452">
    <property type="entry name" value="Bcl-2"/>
    <property type="match status" value="1"/>
</dbReference>
<dbReference type="GO" id="GO:0006915">
    <property type="term" value="P:apoptotic process"/>
    <property type="evidence" value="ECO:0007669"/>
    <property type="project" value="UniProtKB-KW"/>
</dbReference>
<feature type="region of interest" description="Disordered" evidence="12">
    <location>
        <begin position="1"/>
        <end position="42"/>
    </location>
</feature>
<proteinExistence type="inferred from homology"/>
<dbReference type="Pfam" id="PF12068">
    <property type="entry name" value="PH_RBD"/>
    <property type="match status" value="1"/>
</dbReference>
<keyword evidence="7" id="KW-0007">Acetylation</keyword>
<comment type="function">
    <text evidence="8">Acts as a GTPase activating protein for RAB7A. Does not act on RAB4, RAB5 or RAB6.</text>
</comment>
<accession>A0A974CI43</accession>
<feature type="compositionally biased region" description="Polar residues" evidence="12">
    <location>
        <begin position="790"/>
        <end position="810"/>
    </location>
</feature>
<dbReference type="SUPFAM" id="SSF47923">
    <property type="entry name" value="Ypt/Rab-GAP domain of gyp1p"/>
    <property type="match status" value="2"/>
</dbReference>
<dbReference type="Gene3D" id="1.10.8.270">
    <property type="entry name" value="putative rabgap domain of human tbc1 domain family member 14 like domains"/>
    <property type="match status" value="1"/>
</dbReference>
<dbReference type="PANTHER" id="PTHR22957:SF360">
    <property type="entry name" value="TBC1 DOMAIN FAMILY MEMBER 17"/>
    <property type="match status" value="1"/>
</dbReference>
<dbReference type="InterPro" id="IPR026298">
    <property type="entry name" value="Bcl-2_fam"/>
</dbReference>
<name>A0A974CI43_XENLA</name>
<dbReference type="GO" id="GO:0005737">
    <property type="term" value="C:cytoplasm"/>
    <property type="evidence" value="ECO:0007669"/>
    <property type="project" value="UniProtKB-SubCell"/>
</dbReference>
<dbReference type="AlphaFoldDB" id="A0A974CI43"/>
<dbReference type="Gene3D" id="2.30.29.230">
    <property type="match status" value="1"/>
</dbReference>
<evidence type="ECO:0000256" key="4">
    <source>
        <dbReference type="ARBA" id="ARBA00022490"/>
    </source>
</evidence>
<evidence type="ECO:0000313" key="15">
    <source>
        <dbReference type="Proteomes" id="UP000694892"/>
    </source>
</evidence>
<dbReference type="FunFam" id="1.10.472.80:FF:000005">
    <property type="entry name" value="TBC1 domain family member 15"/>
    <property type="match status" value="1"/>
</dbReference>
<keyword evidence="4" id="KW-0963">Cytoplasm</keyword>
<evidence type="ECO:0000256" key="11">
    <source>
        <dbReference type="ARBA" id="ARBA00082539"/>
    </source>
</evidence>
<dbReference type="GO" id="GO:0005096">
    <property type="term" value="F:GTPase activator activity"/>
    <property type="evidence" value="ECO:0007669"/>
    <property type="project" value="UniProtKB-KW"/>
</dbReference>
<keyword evidence="5" id="KW-0597">Phosphoprotein</keyword>
<dbReference type="InterPro" id="IPR035969">
    <property type="entry name" value="Rab-GAP_TBC_sf"/>
</dbReference>
<dbReference type="PROSITE" id="PS50086">
    <property type="entry name" value="TBC_RABGAP"/>
    <property type="match status" value="1"/>
</dbReference>
<dbReference type="InterPro" id="IPR000195">
    <property type="entry name" value="Rab-GAP-TBC_dom"/>
</dbReference>
<gene>
    <name evidence="14" type="ORF">XELAEV_18036074mg</name>
</gene>
<dbReference type="InterPro" id="IPR036834">
    <property type="entry name" value="Bcl-2-like_sf"/>
</dbReference>
<evidence type="ECO:0000256" key="8">
    <source>
        <dbReference type="ARBA" id="ARBA00055283"/>
    </source>
</evidence>
<dbReference type="InterPro" id="IPR021935">
    <property type="entry name" value="SGSM1/2_RBD"/>
</dbReference>
<evidence type="ECO:0000256" key="12">
    <source>
        <dbReference type="SAM" id="MobiDB-lite"/>
    </source>
</evidence>
<feature type="compositionally biased region" description="Low complexity" evidence="12">
    <location>
        <begin position="775"/>
        <end position="784"/>
    </location>
</feature>
<dbReference type="PRINTS" id="PR01862">
    <property type="entry name" value="BCL2FAMILY"/>
</dbReference>
<organism evidence="14 15">
    <name type="scientific">Xenopus laevis</name>
    <name type="common">African clawed frog</name>
    <dbReference type="NCBI Taxonomy" id="8355"/>
    <lineage>
        <taxon>Eukaryota</taxon>
        <taxon>Metazoa</taxon>
        <taxon>Chordata</taxon>
        <taxon>Craniata</taxon>
        <taxon>Vertebrata</taxon>
        <taxon>Euteleostomi</taxon>
        <taxon>Amphibia</taxon>
        <taxon>Batrachia</taxon>
        <taxon>Anura</taxon>
        <taxon>Pipoidea</taxon>
        <taxon>Pipidae</taxon>
        <taxon>Xenopodinae</taxon>
        <taxon>Xenopus</taxon>
        <taxon>Xenopus</taxon>
    </lineage>
</organism>
<comment type="subcellular location">
    <subcellularLocation>
        <location evidence="1">Cytoplasm</location>
    </subcellularLocation>
</comment>
<dbReference type="SMART" id="SM00164">
    <property type="entry name" value="TBC"/>
    <property type="match status" value="1"/>
</dbReference>
<comment type="subunit">
    <text evidence="9">Interacts with non-phosphorylated form of RAB8A; phosphorylation of RAB8A at 'Thr-72' disrupts this interaction. Interacts with ARMC12.</text>
</comment>
<reference evidence="15" key="1">
    <citation type="journal article" date="2016" name="Nature">
        <title>Genome evolution in the allotetraploid frog Xenopus laevis.</title>
        <authorList>
            <person name="Session A.M."/>
            <person name="Uno Y."/>
            <person name="Kwon T."/>
            <person name="Chapman J.A."/>
            <person name="Toyoda A."/>
            <person name="Takahashi S."/>
            <person name="Fukui A."/>
            <person name="Hikosaka A."/>
            <person name="Suzuki A."/>
            <person name="Kondo M."/>
            <person name="van Heeringen S.J."/>
            <person name="Quigley I."/>
            <person name="Heinz S."/>
            <person name="Ogino H."/>
            <person name="Ochi H."/>
            <person name="Hellsten U."/>
            <person name="Lyons J.B."/>
            <person name="Simakov O."/>
            <person name="Putnam N."/>
            <person name="Stites J."/>
            <person name="Kuroki Y."/>
            <person name="Tanaka T."/>
            <person name="Michiue T."/>
            <person name="Watanabe M."/>
            <person name="Bogdanovic O."/>
            <person name="Lister R."/>
            <person name="Georgiou G."/>
            <person name="Paranjpe S.S."/>
            <person name="van Kruijsbergen I."/>
            <person name="Shu S."/>
            <person name="Carlson J."/>
            <person name="Kinoshita T."/>
            <person name="Ohta Y."/>
            <person name="Mawaribuchi S."/>
            <person name="Jenkins J."/>
            <person name="Grimwood J."/>
            <person name="Schmutz J."/>
            <person name="Mitros T."/>
            <person name="Mozaffari S.V."/>
            <person name="Suzuki Y."/>
            <person name="Haramoto Y."/>
            <person name="Yamamoto T.S."/>
            <person name="Takagi C."/>
            <person name="Heald R."/>
            <person name="Miller K."/>
            <person name="Haudenschild C."/>
            <person name="Kitzman J."/>
            <person name="Nakayama T."/>
            <person name="Izutsu Y."/>
            <person name="Robert J."/>
            <person name="Fortriede J."/>
            <person name="Burns K."/>
            <person name="Lotay V."/>
            <person name="Karimi K."/>
            <person name="Yasuoka Y."/>
            <person name="Dichmann D.S."/>
            <person name="Flajnik M.F."/>
            <person name="Houston D.W."/>
            <person name="Shendure J."/>
            <person name="DuPasquier L."/>
            <person name="Vize P.D."/>
            <person name="Zorn A.M."/>
            <person name="Ito M."/>
            <person name="Marcotte E.M."/>
            <person name="Wallingford J.B."/>
            <person name="Ito Y."/>
            <person name="Asashima M."/>
            <person name="Ueno N."/>
            <person name="Matsuda Y."/>
            <person name="Veenstra G.J."/>
            <person name="Fujiyama A."/>
            <person name="Harland R.M."/>
            <person name="Taira M."/>
            <person name="Rokhsar D.S."/>
        </authorList>
    </citation>
    <scope>NUCLEOTIDE SEQUENCE [LARGE SCALE GENOMIC DNA]</scope>
    <source>
        <strain evidence="15">J</strain>
    </source>
</reference>
<dbReference type="CDD" id="cd06845">
    <property type="entry name" value="Bcl-2_like"/>
    <property type="match status" value="1"/>
</dbReference>
<evidence type="ECO:0000313" key="14">
    <source>
        <dbReference type="EMBL" id="OCT73095.1"/>
    </source>
</evidence>
<dbReference type="FunFam" id="1.10.8.270:FF:000005">
    <property type="entry name" value="TBC1 domain family member 15"/>
    <property type="match status" value="1"/>
</dbReference>
<evidence type="ECO:0000256" key="2">
    <source>
        <dbReference type="ARBA" id="ARBA00009458"/>
    </source>
</evidence>
<evidence type="ECO:0000259" key="13">
    <source>
        <dbReference type="PROSITE" id="PS50086"/>
    </source>
</evidence>
<dbReference type="GO" id="GO:0042981">
    <property type="term" value="P:regulation of apoptotic process"/>
    <property type="evidence" value="ECO:0007669"/>
    <property type="project" value="InterPro"/>
</dbReference>
<dbReference type="PROSITE" id="PS50062">
    <property type="entry name" value="BCL2_FAMILY"/>
    <property type="match status" value="1"/>
</dbReference>
<evidence type="ECO:0000256" key="5">
    <source>
        <dbReference type="ARBA" id="ARBA00022553"/>
    </source>
</evidence>
<dbReference type="EMBL" id="CM004478">
    <property type="protein sequence ID" value="OCT73095.1"/>
    <property type="molecule type" value="Genomic_DNA"/>
</dbReference>
<evidence type="ECO:0000256" key="7">
    <source>
        <dbReference type="ARBA" id="ARBA00022990"/>
    </source>
</evidence>
<keyword evidence="6" id="KW-0053">Apoptosis</keyword>
<evidence type="ECO:0000256" key="1">
    <source>
        <dbReference type="ARBA" id="ARBA00004496"/>
    </source>
</evidence>
<feature type="domain" description="Rab-GAP TBC" evidence="13">
    <location>
        <begin position="486"/>
        <end position="696"/>
    </location>
</feature>
<protein>
    <recommendedName>
        <fullName evidence="10">TBC1 domain family member 15</fullName>
    </recommendedName>
    <alternativeName>
        <fullName evidence="11">GTPase-activating protein RAB7</fullName>
    </alternativeName>
</protein>
<feature type="compositionally biased region" description="Basic and acidic residues" evidence="12">
    <location>
        <begin position="10"/>
        <end position="21"/>
    </location>
</feature>
<dbReference type="Pfam" id="PF00566">
    <property type="entry name" value="RabGAP-TBC"/>
    <property type="match status" value="1"/>
</dbReference>
<feature type="compositionally biased region" description="Polar residues" evidence="12">
    <location>
        <begin position="818"/>
        <end position="828"/>
    </location>
</feature>
<evidence type="ECO:0000256" key="3">
    <source>
        <dbReference type="ARBA" id="ARBA00022468"/>
    </source>
</evidence>
<evidence type="ECO:0000256" key="10">
    <source>
        <dbReference type="ARBA" id="ARBA00067480"/>
    </source>
</evidence>
<dbReference type="InterPro" id="IPR046371">
    <property type="entry name" value="Bcl-2_BH1-3"/>
</dbReference>
<comment type="similarity">
    <text evidence="2">Belongs to the Bcl-2 family.</text>
</comment>
<sequence length="828" mass="93790">METHGAGGDRPADEKDNKQEEGGAAGGSSLGATGDRSGTVESTEQILETGELLLNGFISDRLQNNPDVACATSLFPGLSQQTDPSIKRLSECLRKIGDELDANIELQRRIDSVPCTSPKQVFFRVAKELFADGIFNWGRVVTLFYFAWKLVVKALCTNVPEMIRTIIDWTMDYLRQYVVQWIRDQGGWLAFEKHGVFLHTSTKRQNDQGVIRIIEKPSDVILQWIPVEEDEDAAQIHYKKESPGSADCRTEEELFDPGYDPDWAVISTVGTKGRPQEETPKAPKSGHRGKWAFTISLSDLKSIQKSKPGLGWSYLIFITKDGVSHQALHFHQGGTKALLKALRKYIILANSPKDSRLYLVYPHNSHALSHSFDELQMFDDGSSDLFSRFFGDPYTATFGGFSKVTNFFRGALRPQDGPHQRPLSELAVGLEDEPGFEVITCQVELGERPVVLRQEPVSEQEWESYFDLEGRVIEVEGLKRRIFSGGLSPGTRKEAWKFLLGYYSWNSTVEERKTTVRERTDEYFRMKLQWKSVTEDQEKRNTLLRGYRSLIERDVSRTDRNNKFYEGNDNPGLGLLNDVLMTYCMYNFDLGYVQGMSDLLSPILFVTQNEVDSFWCFAGFMELVHHNFEESQESMKKQLAQLNLLLRVLDPALCDFLDSKESGSLSCCFRWLLIWYKREFSFQDILLLWEVLWTGLPSLNFHLLIGCGILDLERKALMNSDYGFNEILKHINELTMKMSVEDILCRAEALHQQLAHCQDLPLNVKELLGLAEVKSPAPSTDTASPPQPLSPSQVNELDLTDSVSPSQPDSSIEILPTEDTTTSQSLSP</sequence>
<dbReference type="Proteomes" id="UP000694892">
    <property type="component" value="Chromosome 7L"/>
</dbReference>
<evidence type="ECO:0000256" key="9">
    <source>
        <dbReference type="ARBA" id="ARBA00065268"/>
    </source>
</evidence>
<dbReference type="OMA" id="LPIHVCK"/>
<dbReference type="Gene3D" id="1.10.472.80">
    <property type="entry name" value="Ypt/Rab-GAP domain of gyp1p, domain 3"/>
    <property type="match status" value="1"/>
</dbReference>
<dbReference type="InterPro" id="IPR002475">
    <property type="entry name" value="Bcl2-like"/>
</dbReference>
<evidence type="ECO:0000256" key="6">
    <source>
        <dbReference type="ARBA" id="ARBA00022703"/>
    </source>
</evidence>
<keyword evidence="3" id="KW-0343">GTPase activation</keyword>
<dbReference type="Gene3D" id="1.10.437.10">
    <property type="entry name" value="Blc2-like"/>
    <property type="match status" value="1"/>
</dbReference>
<dbReference type="SUPFAM" id="SSF56854">
    <property type="entry name" value="Bcl-2 inhibitors of programmed cell death"/>
    <property type="match status" value="1"/>
</dbReference>
<dbReference type="SMART" id="SM00337">
    <property type="entry name" value="BCL"/>
    <property type="match status" value="1"/>
</dbReference>